<accession>A0A1I2FIP0</accession>
<evidence type="ECO:0000256" key="1">
    <source>
        <dbReference type="SAM" id="Phobius"/>
    </source>
</evidence>
<organism evidence="3 4">
    <name type="scientific">Paracidovorax wautersii</name>
    <dbReference type="NCBI Taxonomy" id="1177982"/>
    <lineage>
        <taxon>Bacteria</taxon>
        <taxon>Pseudomonadati</taxon>
        <taxon>Pseudomonadota</taxon>
        <taxon>Betaproteobacteria</taxon>
        <taxon>Burkholderiales</taxon>
        <taxon>Comamonadaceae</taxon>
        <taxon>Paracidovorax</taxon>
    </lineage>
</organism>
<dbReference type="STRING" id="1177982.SAMN04489711_1115"/>
<dbReference type="AlphaFoldDB" id="A0A1I2FIP0"/>
<gene>
    <name evidence="3" type="ORF">SAMN04489711_1115</name>
</gene>
<protein>
    <submittedName>
        <fullName evidence="3">Uncharacterized protein</fullName>
    </submittedName>
</protein>
<keyword evidence="1" id="KW-0472">Membrane</keyword>
<keyword evidence="4" id="KW-1185">Reference proteome</keyword>
<dbReference type="Proteomes" id="UP000199119">
    <property type="component" value="Unassembled WGS sequence"/>
</dbReference>
<name>A0A1I2FIP0_9BURK</name>
<keyword evidence="2" id="KW-0732">Signal</keyword>
<proteinExistence type="predicted"/>
<evidence type="ECO:0000256" key="2">
    <source>
        <dbReference type="SAM" id="SignalP"/>
    </source>
</evidence>
<reference evidence="4" key="1">
    <citation type="submission" date="2016-10" db="EMBL/GenBank/DDBJ databases">
        <authorList>
            <person name="Varghese N."/>
            <person name="Submissions S."/>
        </authorList>
    </citation>
    <scope>NUCLEOTIDE SEQUENCE [LARGE SCALE GENOMIC DNA]</scope>
    <source>
        <strain evidence="4">DSM 27981</strain>
    </source>
</reference>
<evidence type="ECO:0000313" key="3">
    <source>
        <dbReference type="EMBL" id="SFF05135.1"/>
    </source>
</evidence>
<feature type="chain" id="PRO_5011635433" evidence="2">
    <location>
        <begin position="28"/>
        <end position="161"/>
    </location>
</feature>
<feature type="transmembrane region" description="Helical" evidence="1">
    <location>
        <begin position="70"/>
        <end position="92"/>
    </location>
</feature>
<dbReference type="RefSeq" id="WP_139222855.1">
    <property type="nucleotide sequence ID" value="NZ_FONX01000011.1"/>
</dbReference>
<dbReference type="EMBL" id="FONX01000011">
    <property type="protein sequence ID" value="SFF05135.1"/>
    <property type="molecule type" value="Genomic_DNA"/>
</dbReference>
<feature type="signal peptide" evidence="2">
    <location>
        <begin position="1"/>
        <end position="27"/>
    </location>
</feature>
<sequence>MRPIYSRMVLVWIASFHSLVWASTTFAEDVATYDWLSLVFALAAGLLGGAGRTVITLVSQTTVVGNTRVLLLKDLVVALIGGGVAYLCIQGYNSFAGGITMMSLPHITRDLRVLVILAAGYSRGRWLGVVDRLASEVIDTARSKLRQGSNDVPAPPAGGQP</sequence>
<keyword evidence="1" id="KW-0812">Transmembrane</keyword>
<dbReference type="OrthoDB" id="8909468at2"/>
<feature type="transmembrane region" description="Helical" evidence="1">
    <location>
        <begin position="37"/>
        <end position="58"/>
    </location>
</feature>
<keyword evidence="1" id="KW-1133">Transmembrane helix</keyword>
<evidence type="ECO:0000313" key="4">
    <source>
        <dbReference type="Proteomes" id="UP000199119"/>
    </source>
</evidence>